<organism evidence="5 6">
    <name type="scientific">Rhodoferax ferrireducens</name>
    <dbReference type="NCBI Taxonomy" id="192843"/>
    <lineage>
        <taxon>Bacteria</taxon>
        <taxon>Pseudomonadati</taxon>
        <taxon>Pseudomonadota</taxon>
        <taxon>Betaproteobacteria</taxon>
        <taxon>Burkholderiales</taxon>
        <taxon>Comamonadaceae</taxon>
        <taxon>Rhodoferax</taxon>
    </lineage>
</organism>
<dbReference type="CDD" id="cd02440">
    <property type="entry name" value="AdoMet_MTases"/>
    <property type="match status" value="1"/>
</dbReference>
<dbReference type="EC" id="2.1.1.297" evidence="5"/>
<evidence type="ECO:0000313" key="6">
    <source>
        <dbReference type="Proteomes" id="UP001180487"/>
    </source>
</evidence>
<dbReference type="Gene3D" id="3.40.50.150">
    <property type="entry name" value="Vaccinia Virus protein VP39"/>
    <property type="match status" value="1"/>
</dbReference>
<keyword evidence="6" id="KW-1185">Reference proteome</keyword>
<keyword evidence="1 5" id="KW-0489">Methyltransferase</keyword>
<dbReference type="InterPro" id="IPR046977">
    <property type="entry name" value="RsmC/RlmG"/>
</dbReference>
<dbReference type="SUPFAM" id="SSF53335">
    <property type="entry name" value="S-adenosyl-L-methionine-dependent methyltransferases"/>
    <property type="match status" value="1"/>
</dbReference>
<evidence type="ECO:0000313" key="5">
    <source>
        <dbReference type="EMBL" id="MDR7379341.1"/>
    </source>
</evidence>
<keyword evidence="3" id="KW-0949">S-adenosyl-L-methionine</keyword>
<protein>
    <submittedName>
        <fullName evidence="5">Release factor glutamine methyltransferase</fullName>
        <ecNumber evidence="5">2.1.1.297</ecNumber>
    </submittedName>
</protein>
<evidence type="ECO:0000256" key="3">
    <source>
        <dbReference type="ARBA" id="ARBA00022691"/>
    </source>
</evidence>
<proteinExistence type="predicted"/>
<dbReference type="InterPro" id="IPR007848">
    <property type="entry name" value="Small_mtfrase_dom"/>
</dbReference>
<dbReference type="InterPro" id="IPR029063">
    <property type="entry name" value="SAM-dependent_MTases_sf"/>
</dbReference>
<dbReference type="Proteomes" id="UP001180487">
    <property type="component" value="Unassembled WGS sequence"/>
</dbReference>
<dbReference type="PANTHER" id="PTHR47816">
    <property type="entry name" value="RIBOSOMAL RNA SMALL SUBUNIT METHYLTRANSFERASE C"/>
    <property type="match status" value="1"/>
</dbReference>
<reference evidence="5 6" key="1">
    <citation type="submission" date="2023-07" db="EMBL/GenBank/DDBJ databases">
        <title>Sorghum-associated microbial communities from plants grown in Nebraska, USA.</title>
        <authorList>
            <person name="Schachtman D."/>
        </authorList>
    </citation>
    <scope>NUCLEOTIDE SEQUENCE [LARGE SCALE GENOMIC DNA]</scope>
    <source>
        <strain evidence="5 6">BE313</strain>
    </source>
</reference>
<dbReference type="PANTHER" id="PTHR47816:SF4">
    <property type="entry name" value="RIBOSOMAL RNA SMALL SUBUNIT METHYLTRANSFERASE C"/>
    <property type="match status" value="1"/>
</dbReference>
<accession>A0ABU2CDE8</accession>
<evidence type="ECO:0000259" key="4">
    <source>
        <dbReference type="Pfam" id="PF05175"/>
    </source>
</evidence>
<dbReference type="EMBL" id="JAVDXT010000004">
    <property type="protein sequence ID" value="MDR7379341.1"/>
    <property type="molecule type" value="Genomic_DNA"/>
</dbReference>
<gene>
    <name evidence="5" type="ORF">J2X19_004035</name>
</gene>
<keyword evidence="2 5" id="KW-0808">Transferase</keyword>
<dbReference type="Pfam" id="PF05175">
    <property type="entry name" value="MTS"/>
    <property type="match status" value="1"/>
</dbReference>
<feature type="domain" description="Methyltransferase small" evidence="4">
    <location>
        <begin position="53"/>
        <end position="191"/>
    </location>
</feature>
<name>A0ABU2CDE8_9BURK</name>
<comment type="caution">
    <text evidence="5">The sequence shown here is derived from an EMBL/GenBank/DDBJ whole genome shotgun (WGS) entry which is preliminary data.</text>
</comment>
<dbReference type="GO" id="GO:0102559">
    <property type="term" value="F:peptide chain release factor N(5)-glutamine methyltransferase activity"/>
    <property type="evidence" value="ECO:0007669"/>
    <property type="project" value="UniProtKB-EC"/>
</dbReference>
<dbReference type="RefSeq" id="WP_310375914.1">
    <property type="nucleotide sequence ID" value="NZ_JAVDXT010000004.1"/>
</dbReference>
<evidence type="ECO:0000256" key="2">
    <source>
        <dbReference type="ARBA" id="ARBA00022679"/>
    </source>
</evidence>
<sequence length="231" mass="25988">MENASMPDVLRIDRWQKGRQKLFKSVPVDGKMIKYLGKEFKVYPNTFWPFTDSKPLVKNFHIQHGESVLDVGTGSGVIAIFSCYQGAGKVVGIDINPAAIKSAKHNVKMHGFEKVMKVVKSNLFDNIAGQKFDVITANIPFRDKFAHDIVARAQWDTDFQTNTRFFAEVGNHLNPGGRIYFIHSNFGETDRVKKLAKAAGFSVKAIGREVADKSETKVFHAFLMKIIVENH</sequence>
<dbReference type="GO" id="GO:0032259">
    <property type="term" value="P:methylation"/>
    <property type="evidence" value="ECO:0007669"/>
    <property type="project" value="UniProtKB-KW"/>
</dbReference>
<evidence type="ECO:0000256" key="1">
    <source>
        <dbReference type="ARBA" id="ARBA00022603"/>
    </source>
</evidence>